<comment type="caution">
    <text evidence="2">The sequence shown here is derived from an EMBL/GenBank/DDBJ whole genome shotgun (WGS) entry which is preliminary data.</text>
</comment>
<accession>A0ABN2JWL1</accession>
<protein>
    <submittedName>
        <fullName evidence="2">Uncharacterized protein</fullName>
    </submittedName>
</protein>
<feature type="region of interest" description="Disordered" evidence="1">
    <location>
        <begin position="49"/>
        <end position="109"/>
    </location>
</feature>
<keyword evidence="3" id="KW-1185">Reference proteome</keyword>
<organism evidence="2 3">
    <name type="scientific">Isoptericola hypogeus</name>
    <dbReference type="NCBI Taxonomy" id="300179"/>
    <lineage>
        <taxon>Bacteria</taxon>
        <taxon>Bacillati</taxon>
        <taxon>Actinomycetota</taxon>
        <taxon>Actinomycetes</taxon>
        <taxon>Micrococcales</taxon>
        <taxon>Promicromonosporaceae</taxon>
        <taxon>Isoptericola</taxon>
    </lineage>
</organism>
<evidence type="ECO:0000256" key="1">
    <source>
        <dbReference type="SAM" id="MobiDB-lite"/>
    </source>
</evidence>
<feature type="region of interest" description="Disordered" evidence="1">
    <location>
        <begin position="1"/>
        <end position="23"/>
    </location>
</feature>
<name>A0ABN2JWL1_9MICO</name>
<evidence type="ECO:0000313" key="2">
    <source>
        <dbReference type="EMBL" id="GAA1741464.1"/>
    </source>
</evidence>
<sequence>MTQDDQARGSDLDEPVPTAQADALAGLEGLDDLPLEDHVARFIAVHDALRDRLDGRDRSAVEPDAEAVRRPDVDPEPGADVDRDHDHQPGPVGATPPGPRPDGSPRAGA</sequence>
<feature type="compositionally biased region" description="Basic and acidic residues" evidence="1">
    <location>
        <begin position="49"/>
        <end position="73"/>
    </location>
</feature>
<dbReference type="Proteomes" id="UP001501138">
    <property type="component" value="Unassembled WGS sequence"/>
</dbReference>
<proteinExistence type="predicted"/>
<evidence type="ECO:0000313" key="3">
    <source>
        <dbReference type="Proteomes" id="UP001501138"/>
    </source>
</evidence>
<gene>
    <name evidence="2" type="ORF">GCM10009809_41170</name>
</gene>
<reference evidence="2 3" key="1">
    <citation type="journal article" date="2019" name="Int. J. Syst. Evol. Microbiol.">
        <title>The Global Catalogue of Microorganisms (GCM) 10K type strain sequencing project: providing services to taxonomists for standard genome sequencing and annotation.</title>
        <authorList>
            <consortium name="The Broad Institute Genomics Platform"/>
            <consortium name="The Broad Institute Genome Sequencing Center for Infectious Disease"/>
            <person name="Wu L."/>
            <person name="Ma J."/>
        </authorList>
    </citation>
    <scope>NUCLEOTIDE SEQUENCE [LARGE SCALE GENOMIC DNA]</scope>
    <source>
        <strain evidence="2 3">JCM 15589</strain>
    </source>
</reference>
<dbReference type="EMBL" id="BAAAPM010000011">
    <property type="protein sequence ID" value="GAA1741464.1"/>
    <property type="molecule type" value="Genomic_DNA"/>
</dbReference>
<feature type="compositionally biased region" description="Basic and acidic residues" evidence="1">
    <location>
        <begin position="1"/>
        <end position="11"/>
    </location>
</feature>
<dbReference type="RefSeq" id="WP_344250815.1">
    <property type="nucleotide sequence ID" value="NZ_BAAAPM010000011.1"/>
</dbReference>